<dbReference type="OrthoDB" id="10616285at2759"/>
<name>A0A812LKQ5_9DINO</name>
<protein>
    <recommendedName>
        <fullName evidence="4">EF-hand domain-containing protein</fullName>
    </recommendedName>
</protein>
<evidence type="ECO:0000313" key="2">
    <source>
        <dbReference type="EMBL" id="CAE7248218.1"/>
    </source>
</evidence>
<gene>
    <name evidence="2" type="ORF">SNAT2548_LOCUS11989</name>
</gene>
<feature type="region of interest" description="Disordered" evidence="1">
    <location>
        <begin position="394"/>
        <end position="414"/>
    </location>
</feature>
<comment type="caution">
    <text evidence="2">The sequence shown here is derived from an EMBL/GenBank/DDBJ whole genome shotgun (WGS) entry which is preliminary data.</text>
</comment>
<dbReference type="EMBL" id="CAJNDS010001113">
    <property type="protein sequence ID" value="CAE7248218.1"/>
    <property type="molecule type" value="Genomic_DNA"/>
</dbReference>
<accession>A0A812LKQ5</accession>
<organism evidence="2 3">
    <name type="scientific">Symbiodinium natans</name>
    <dbReference type="NCBI Taxonomy" id="878477"/>
    <lineage>
        <taxon>Eukaryota</taxon>
        <taxon>Sar</taxon>
        <taxon>Alveolata</taxon>
        <taxon>Dinophyceae</taxon>
        <taxon>Suessiales</taxon>
        <taxon>Symbiodiniaceae</taxon>
        <taxon>Symbiodinium</taxon>
    </lineage>
</organism>
<sequence length="446" mass="44441">MPLRGPTHECRQAGIAAALAAGTTIGNAALNAGHGIREAADFAATAASKAASDFGLVPADAAALGGRAAGKLVSDTADRVQAADAAAEAAGTFATRVAIDAGLTLDQVAEEATIAACAAAEEAGSTPQHVAEVSAKAAGIAAGEMAADAGNTAMKSAEIAAKAATKAAATSGLPPYQAVEATATAAARSASRAAINAGHPYLIVAEVTRQLNTQLVSALKDAVEGKDAVSLSELKDIFSRSNIDIHEDTLRQVFEEMGVDPNNPISFRSFMDAVEKAHGIFMEAGRAAATVAGRVMGQAAAESGDDPEQAGEVAASAASSAAKTSGLSPPQVAEVAVTAAGNAAASAAIASGATPEQVALQSGQELPKTSGLLSFTITGVSNAIARLTGGLPTHAAHPMSRPLHPLDAPGTRDEGEWWAASDRKVASHHAILIGTPVVLCWACDGR</sequence>
<evidence type="ECO:0000313" key="3">
    <source>
        <dbReference type="Proteomes" id="UP000604046"/>
    </source>
</evidence>
<keyword evidence="3" id="KW-1185">Reference proteome</keyword>
<evidence type="ECO:0000256" key="1">
    <source>
        <dbReference type="SAM" id="MobiDB-lite"/>
    </source>
</evidence>
<reference evidence="2" key="1">
    <citation type="submission" date="2021-02" db="EMBL/GenBank/DDBJ databases">
        <authorList>
            <person name="Dougan E. K."/>
            <person name="Rhodes N."/>
            <person name="Thang M."/>
            <person name="Chan C."/>
        </authorList>
    </citation>
    <scope>NUCLEOTIDE SEQUENCE</scope>
</reference>
<dbReference type="InterPro" id="IPR011992">
    <property type="entry name" value="EF-hand-dom_pair"/>
</dbReference>
<dbReference type="SUPFAM" id="SSF47473">
    <property type="entry name" value="EF-hand"/>
    <property type="match status" value="1"/>
</dbReference>
<dbReference type="AlphaFoldDB" id="A0A812LKQ5"/>
<proteinExistence type="predicted"/>
<evidence type="ECO:0008006" key="4">
    <source>
        <dbReference type="Google" id="ProtNLM"/>
    </source>
</evidence>
<dbReference type="Proteomes" id="UP000604046">
    <property type="component" value="Unassembled WGS sequence"/>
</dbReference>